<feature type="repeat" description="ANK" evidence="3">
    <location>
        <begin position="613"/>
        <end position="645"/>
    </location>
</feature>
<feature type="repeat" description="ANK" evidence="3">
    <location>
        <begin position="679"/>
        <end position="711"/>
    </location>
</feature>
<feature type="repeat" description="ANK" evidence="3">
    <location>
        <begin position="779"/>
        <end position="805"/>
    </location>
</feature>
<feature type="compositionally biased region" description="Basic and acidic residues" evidence="4">
    <location>
        <begin position="1084"/>
        <end position="1101"/>
    </location>
</feature>
<dbReference type="PROSITE" id="PS50297">
    <property type="entry name" value="ANK_REP_REGION"/>
    <property type="match status" value="6"/>
</dbReference>
<feature type="compositionally biased region" description="Acidic residues" evidence="4">
    <location>
        <begin position="505"/>
        <end position="523"/>
    </location>
</feature>
<accession>A0A166N8R7</accession>
<name>A0A166N8R7_9HYPO</name>
<dbReference type="SUPFAM" id="SSF48403">
    <property type="entry name" value="Ankyrin repeat"/>
    <property type="match status" value="2"/>
</dbReference>
<keyword evidence="6" id="KW-1185">Reference proteome</keyword>
<feature type="repeat" description="ANK" evidence="3">
    <location>
        <begin position="812"/>
        <end position="834"/>
    </location>
</feature>
<dbReference type="STRING" id="1081109.A0A166N8R7"/>
<sequence>MEGHERGRDESTEDVFLQDDLSPTIAEHAAQCQRIFHEYLVMPGIMPDPTTMDDQLARFSLWASNMDVYGPRNVSLDYRLRFSPTAADIIHQLLDIICDTLLSLQPIDDQPPPVSSRKRQHILINGKSGVISRSNNDASDSESDIDPAEENISKVTETIGGTLTRLFRLSNAVRKSAKANRARKIEGYRDDEEANKAIEELRIYTKCYIEFRFPEAPEALRSALVEANALRLRRLWYQRSHRKRIDLGIQSSKLTPVVVKLPKTGVRTAIVRFAPSALPKPATTNNTPATLPAPATNATTARQTAAVAIFAKSTTEVPRTKSVLVNNTLSFPPVPPTPQCPYCGVIVEFKNTGKSLLWQNHVIGDLEPFICVLPNCLEGGYHERGTSPLTFETSKAWCNHMRTAHGHTWECRAPCHVPIVFDREIQYQEHSIKQHGVPEMHAGTLSSAARRSVLNKVLECPFGDDFQASGKIEPSAAFSSEALQSHVASHLKEIALLTLQKLPSDDDENADNVESDQPLDDDGPLGALGNIRASMDSVLDDRDLDFQDDVAEVADGNVRQHEEDISARVTVLDLKDEDGWEMTKLCHAMQTGDLGSVESLIQAGASVNSRDANGQTPLHYAVERGFHEGIEVLFKHGADLRIVDNSGFSSFLWAVLAGQQRVTTELLDKAADAISFSADGKSALTWAASMGWFPIARLLIDRGADLSGTGNDQQPLPLDEAAACGNIFIVEMLLGCGGDPNYHDRNGWSAIHWAAEEGHVEIVRLLLNAGANPDAVSAYGTSPLHCAANGGHIPIVNLLLLQRADPLKSTCHGWTALHHAAFMGHSHVVQRLLEDDRVRSTASHQDNHGWSVLHLAVHSQDLTTVRILVDQSVIADPQTIVDESGLTAEEWLDRGPTSHFQKATGNLAFSKSRCCRAVTSLRQAATLGNIPMIKLFFKLGHDINGMNSGKRTALYYAAKNRMLSIVDLLLDLGADPNILPAGRKNWEEFIPPGNVLLRLNRAGYRKRVTDPEVERQIRQVLKVQRQLPIPDHPARFVSNKSTLPRVNQSVSHGLDRPSSSVPASSTPPSDHAASLVHGAAPTRQKNDDKRKAKSGRTDWWKRFIGVK</sequence>
<dbReference type="Gene3D" id="1.25.40.20">
    <property type="entry name" value="Ankyrin repeat-containing domain"/>
    <property type="match status" value="2"/>
</dbReference>
<keyword evidence="1" id="KW-0677">Repeat</keyword>
<dbReference type="AlphaFoldDB" id="A0A166N8R7"/>
<dbReference type="InterPro" id="IPR002110">
    <property type="entry name" value="Ankyrin_rpt"/>
</dbReference>
<evidence type="ECO:0000256" key="4">
    <source>
        <dbReference type="SAM" id="MobiDB-lite"/>
    </source>
</evidence>
<evidence type="ECO:0000256" key="2">
    <source>
        <dbReference type="ARBA" id="ARBA00023043"/>
    </source>
</evidence>
<feature type="region of interest" description="Disordered" evidence="4">
    <location>
        <begin position="505"/>
        <end position="525"/>
    </location>
</feature>
<dbReference type="Pfam" id="PF00023">
    <property type="entry name" value="Ank"/>
    <property type="match status" value="2"/>
</dbReference>
<proteinExistence type="predicted"/>
<comment type="caution">
    <text evidence="5">The sequence shown here is derived from an EMBL/GenBank/DDBJ whole genome shotgun (WGS) entry which is preliminary data.</text>
</comment>
<dbReference type="OrthoDB" id="20872at2759"/>
<feature type="region of interest" description="Disordered" evidence="4">
    <location>
        <begin position="1031"/>
        <end position="1107"/>
    </location>
</feature>
<dbReference type="EMBL" id="AZGY01000030">
    <property type="protein sequence ID" value="KZZ88370.1"/>
    <property type="molecule type" value="Genomic_DNA"/>
</dbReference>
<protein>
    <submittedName>
        <fullName evidence="5">Ankyrin</fullName>
    </submittedName>
</protein>
<feature type="repeat" description="ANK" evidence="3">
    <location>
        <begin position="746"/>
        <end position="778"/>
    </location>
</feature>
<feature type="compositionally biased region" description="Low complexity" evidence="4">
    <location>
        <begin position="1057"/>
        <end position="1069"/>
    </location>
</feature>
<dbReference type="PANTHER" id="PTHR24126:SF14">
    <property type="entry name" value="ANK_REP_REGION DOMAIN-CONTAINING PROTEIN"/>
    <property type="match status" value="1"/>
</dbReference>
<dbReference type="PANTHER" id="PTHR24126">
    <property type="entry name" value="ANKYRIN REPEAT, PH AND SEC7 DOMAIN CONTAINING PROTEIN SECG-RELATED"/>
    <property type="match status" value="1"/>
</dbReference>
<dbReference type="SMART" id="SM00248">
    <property type="entry name" value="ANK"/>
    <property type="match status" value="11"/>
</dbReference>
<reference evidence="5 6" key="1">
    <citation type="journal article" date="2016" name="Genome Biol. Evol.">
        <title>Divergent and convergent evolution of fungal pathogenicity.</title>
        <authorList>
            <person name="Shang Y."/>
            <person name="Xiao G."/>
            <person name="Zheng P."/>
            <person name="Cen K."/>
            <person name="Zhan S."/>
            <person name="Wang C."/>
        </authorList>
    </citation>
    <scope>NUCLEOTIDE SEQUENCE [LARGE SCALE GENOMIC DNA]</scope>
    <source>
        <strain evidence="5 6">RCEF 2490</strain>
    </source>
</reference>
<dbReference type="PROSITE" id="PS50088">
    <property type="entry name" value="ANK_REPEAT"/>
    <property type="match status" value="6"/>
</dbReference>
<evidence type="ECO:0000256" key="1">
    <source>
        <dbReference type="ARBA" id="ARBA00022737"/>
    </source>
</evidence>
<feature type="compositionally biased region" description="Polar residues" evidence="4">
    <location>
        <begin position="1038"/>
        <end position="1051"/>
    </location>
</feature>
<evidence type="ECO:0000256" key="3">
    <source>
        <dbReference type="PROSITE-ProRule" id="PRU00023"/>
    </source>
</evidence>
<dbReference type="InterPro" id="IPR036770">
    <property type="entry name" value="Ankyrin_rpt-contain_sf"/>
</dbReference>
<dbReference type="PRINTS" id="PR01415">
    <property type="entry name" value="ANKYRIN"/>
</dbReference>
<organism evidence="5 6">
    <name type="scientific">Moelleriella libera RCEF 2490</name>
    <dbReference type="NCBI Taxonomy" id="1081109"/>
    <lineage>
        <taxon>Eukaryota</taxon>
        <taxon>Fungi</taxon>
        <taxon>Dikarya</taxon>
        <taxon>Ascomycota</taxon>
        <taxon>Pezizomycotina</taxon>
        <taxon>Sordariomycetes</taxon>
        <taxon>Hypocreomycetidae</taxon>
        <taxon>Hypocreales</taxon>
        <taxon>Clavicipitaceae</taxon>
        <taxon>Moelleriella</taxon>
    </lineage>
</organism>
<keyword evidence="2 3" id="KW-0040">ANK repeat</keyword>
<gene>
    <name evidence="5" type="ORF">AAL_08133</name>
</gene>
<feature type="repeat" description="ANK" evidence="3">
    <location>
        <begin position="949"/>
        <end position="981"/>
    </location>
</feature>
<evidence type="ECO:0000313" key="6">
    <source>
        <dbReference type="Proteomes" id="UP000078544"/>
    </source>
</evidence>
<evidence type="ECO:0000313" key="5">
    <source>
        <dbReference type="EMBL" id="KZZ88370.1"/>
    </source>
</evidence>
<dbReference type="Pfam" id="PF12796">
    <property type="entry name" value="Ank_2"/>
    <property type="match status" value="3"/>
</dbReference>
<dbReference type="Proteomes" id="UP000078544">
    <property type="component" value="Unassembled WGS sequence"/>
</dbReference>